<dbReference type="PANTHER" id="PTHR45138">
    <property type="entry name" value="REGULATORY COMPONENTS OF SENSORY TRANSDUCTION SYSTEM"/>
    <property type="match status" value="1"/>
</dbReference>
<dbReference type="EC" id="2.7.7.65" evidence="1"/>
<proteinExistence type="predicted"/>
<dbReference type="NCBIfam" id="TIGR00254">
    <property type="entry name" value="GGDEF"/>
    <property type="match status" value="1"/>
</dbReference>
<evidence type="ECO:0000313" key="4">
    <source>
        <dbReference type="EMBL" id="MBN7821010.1"/>
    </source>
</evidence>
<dbReference type="InterPro" id="IPR050469">
    <property type="entry name" value="Diguanylate_Cyclase"/>
</dbReference>
<dbReference type="RefSeq" id="WP_206594877.1">
    <property type="nucleotide sequence ID" value="NZ_JAFKCS010000014.1"/>
</dbReference>
<sequence length="304" mass="34731">MKQNLELLMEMLAALPDPVFVLSESGKYVALIGGHDARYYHDGSHLVNFSLHDVLPKERADWFLQEIQQTISEGRLRTVEYALGARDVKGLELAEGPDEEIWFEGRIQPLRKPVKGERAVVWVARNITERYKMQMQLKILSEQDELTGAFNRRKLMEALEERFAEYQRYHHPLSLIIFDLDRFKGVNDKFGHIAGDKVLLTITNLCQKQLRQQDLLCRHGGEEFAVLLPNTNLVDAVQLAERLRKTVAGYDFKQELGESYSISISAGVSTLHSEDKIESLMKRADDGLYQAKNSGRNCVISRPS</sequence>
<organism evidence="4 5">
    <name type="scientific">Bowmanella yangjiangensis</name>
    <dbReference type="NCBI Taxonomy" id="2811230"/>
    <lineage>
        <taxon>Bacteria</taxon>
        <taxon>Pseudomonadati</taxon>
        <taxon>Pseudomonadota</taxon>
        <taxon>Gammaproteobacteria</taxon>
        <taxon>Alteromonadales</taxon>
        <taxon>Alteromonadaceae</taxon>
        <taxon>Bowmanella</taxon>
    </lineage>
</organism>
<dbReference type="EMBL" id="JAFKCS010000014">
    <property type="protein sequence ID" value="MBN7821010.1"/>
    <property type="molecule type" value="Genomic_DNA"/>
</dbReference>
<comment type="catalytic activity">
    <reaction evidence="2">
        <text>2 GTP = 3',3'-c-di-GMP + 2 diphosphate</text>
        <dbReference type="Rhea" id="RHEA:24898"/>
        <dbReference type="ChEBI" id="CHEBI:33019"/>
        <dbReference type="ChEBI" id="CHEBI:37565"/>
        <dbReference type="ChEBI" id="CHEBI:58805"/>
        <dbReference type="EC" id="2.7.7.65"/>
    </reaction>
</comment>
<dbReference type="PROSITE" id="PS50887">
    <property type="entry name" value="GGDEF"/>
    <property type="match status" value="1"/>
</dbReference>
<dbReference type="InterPro" id="IPR029787">
    <property type="entry name" value="Nucleotide_cyclase"/>
</dbReference>
<gene>
    <name evidence="4" type="ORF">J0A65_14160</name>
</gene>
<dbReference type="SUPFAM" id="SSF55785">
    <property type="entry name" value="PYP-like sensor domain (PAS domain)"/>
    <property type="match status" value="1"/>
</dbReference>
<dbReference type="Pfam" id="PF00990">
    <property type="entry name" value="GGDEF"/>
    <property type="match status" value="1"/>
</dbReference>
<dbReference type="InterPro" id="IPR043128">
    <property type="entry name" value="Rev_trsase/Diguanyl_cyclase"/>
</dbReference>
<feature type="domain" description="GGDEF" evidence="3">
    <location>
        <begin position="171"/>
        <end position="304"/>
    </location>
</feature>
<reference evidence="4 5" key="1">
    <citation type="submission" date="2021-03" db="EMBL/GenBank/DDBJ databases">
        <title>novel species isolated from a fishpond in China.</title>
        <authorList>
            <person name="Lu H."/>
            <person name="Cai Z."/>
        </authorList>
    </citation>
    <scope>NUCLEOTIDE SEQUENCE [LARGE SCALE GENOMIC DNA]</scope>
    <source>
        <strain evidence="4 5">Y57</strain>
    </source>
</reference>
<dbReference type="Gene3D" id="3.30.70.270">
    <property type="match status" value="1"/>
</dbReference>
<accession>A0ABS3CWQ3</accession>
<dbReference type="Proteomes" id="UP000663992">
    <property type="component" value="Unassembled WGS sequence"/>
</dbReference>
<dbReference type="PANTHER" id="PTHR45138:SF9">
    <property type="entry name" value="DIGUANYLATE CYCLASE DGCM-RELATED"/>
    <property type="match status" value="1"/>
</dbReference>
<evidence type="ECO:0000259" key="3">
    <source>
        <dbReference type="PROSITE" id="PS50887"/>
    </source>
</evidence>
<dbReference type="Pfam" id="PF08448">
    <property type="entry name" value="PAS_4"/>
    <property type="match status" value="1"/>
</dbReference>
<protein>
    <recommendedName>
        <fullName evidence="1">diguanylate cyclase</fullName>
        <ecNumber evidence="1">2.7.7.65</ecNumber>
    </recommendedName>
</protein>
<dbReference type="SUPFAM" id="SSF55073">
    <property type="entry name" value="Nucleotide cyclase"/>
    <property type="match status" value="1"/>
</dbReference>
<dbReference type="InterPro" id="IPR035965">
    <property type="entry name" value="PAS-like_dom_sf"/>
</dbReference>
<dbReference type="CDD" id="cd01949">
    <property type="entry name" value="GGDEF"/>
    <property type="match status" value="1"/>
</dbReference>
<dbReference type="Gene3D" id="3.30.450.20">
    <property type="entry name" value="PAS domain"/>
    <property type="match status" value="1"/>
</dbReference>
<evidence type="ECO:0000256" key="1">
    <source>
        <dbReference type="ARBA" id="ARBA00012528"/>
    </source>
</evidence>
<keyword evidence="5" id="KW-1185">Reference proteome</keyword>
<evidence type="ECO:0000313" key="5">
    <source>
        <dbReference type="Proteomes" id="UP000663992"/>
    </source>
</evidence>
<dbReference type="InterPro" id="IPR013656">
    <property type="entry name" value="PAS_4"/>
</dbReference>
<comment type="caution">
    <text evidence="4">The sequence shown here is derived from an EMBL/GenBank/DDBJ whole genome shotgun (WGS) entry which is preliminary data.</text>
</comment>
<dbReference type="InterPro" id="IPR000160">
    <property type="entry name" value="GGDEF_dom"/>
</dbReference>
<name>A0ABS3CWQ3_9ALTE</name>
<dbReference type="SMART" id="SM00267">
    <property type="entry name" value="GGDEF"/>
    <property type="match status" value="1"/>
</dbReference>
<evidence type="ECO:0000256" key="2">
    <source>
        <dbReference type="ARBA" id="ARBA00034247"/>
    </source>
</evidence>